<feature type="compositionally biased region" description="Basic and acidic residues" evidence="6">
    <location>
        <begin position="967"/>
        <end position="980"/>
    </location>
</feature>
<keyword evidence="1 5" id="KW-1003">Cell membrane</keyword>
<name>A0A5N8XNH0_9ACTN</name>
<evidence type="ECO:0000313" key="8">
    <source>
        <dbReference type="Proteomes" id="UP000400924"/>
    </source>
</evidence>
<keyword evidence="4 5" id="KW-0472">Membrane</keyword>
<feature type="transmembrane region" description="Helical" evidence="5">
    <location>
        <begin position="211"/>
        <end position="236"/>
    </location>
</feature>
<feature type="transmembrane region" description="Helical" evidence="5">
    <location>
        <begin position="296"/>
        <end position="316"/>
    </location>
</feature>
<dbReference type="InterPro" id="IPR005372">
    <property type="entry name" value="UPF0182"/>
</dbReference>
<reference evidence="7 8" key="1">
    <citation type="submission" date="2019-07" db="EMBL/GenBank/DDBJ databases">
        <title>New species of Amycolatopsis and Streptomyces.</title>
        <authorList>
            <person name="Duangmal K."/>
            <person name="Teo W.F.A."/>
            <person name="Lipun K."/>
        </authorList>
    </citation>
    <scope>NUCLEOTIDE SEQUENCE [LARGE SCALE GENOMIC DNA]</scope>
    <source>
        <strain evidence="7 8">NBRC 106415</strain>
    </source>
</reference>
<evidence type="ECO:0000256" key="2">
    <source>
        <dbReference type="ARBA" id="ARBA00022692"/>
    </source>
</evidence>
<gene>
    <name evidence="7" type="ORF">FNH08_28095</name>
</gene>
<organism evidence="7 8">
    <name type="scientific">Streptomyces spongiae</name>
    <dbReference type="NCBI Taxonomy" id="565072"/>
    <lineage>
        <taxon>Bacteria</taxon>
        <taxon>Bacillati</taxon>
        <taxon>Actinomycetota</taxon>
        <taxon>Actinomycetes</taxon>
        <taxon>Kitasatosporales</taxon>
        <taxon>Streptomycetaceae</taxon>
        <taxon>Streptomyces</taxon>
    </lineage>
</organism>
<dbReference type="PANTHER" id="PTHR39344:SF1">
    <property type="entry name" value="UPF0182 PROTEIN SLL1060"/>
    <property type="match status" value="1"/>
</dbReference>
<evidence type="ECO:0000256" key="6">
    <source>
        <dbReference type="SAM" id="MobiDB-lite"/>
    </source>
</evidence>
<feature type="region of interest" description="Disordered" evidence="6">
    <location>
        <begin position="883"/>
        <end position="987"/>
    </location>
</feature>
<feature type="transmembrane region" description="Helical" evidence="5">
    <location>
        <begin position="173"/>
        <end position="199"/>
    </location>
</feature>
<dbReference type="OrthoDB" id="9763654at2"/>
<protein>
    <recommendedName>
        <fullName evidence="5">UPF0182 protein FNH08_28095</fullName>
    </recommendedName>
</protein>
<dbReference type="Proteomes" id="UP000400924">
    <property type="component" value="Unassembled WGS sequence"/>
</dbReference>
<evidence type="ECO:0000256" key="4">
    <source>
        <dbReference type="ARBA" id="ARBA00023136"/>
    </source>
</evidence>
<dbReference type="PANTHER" id="PTHR39344">
    <property type="entry name" value="UPF0182 PROTEIN SLL1060"/>
    <property type="match status" value="1"/>
</dbReference>
<comment type="caution">
    <text evidence="7">The sequence shown here is derived from an EMBL/GenBank/DDBJ whole genome shotgun (WGS) entry which is preliminary data.</text>
</comment>
<evidence type="ECO:0000256" key="1">
    <source>
        <dbReference type="ARBA" id="ARBA00022475"/>
    </source>
</evidence>
<comment type="similarity">
    <text evidence="5">Belongs to the UPF0182 family.</text>
</comment>
<feature type="compositionally biased region" description="Basic and acidic residues" evidence="6">
    <location>
        <begin position="940"/>
        <end position="955"/>
    </location>
</feature>
<feature type="transmembrane region" description="Helical" evidence="5">
    <location>
        <begin position="24"/>
        <end position="46"/>
    </location>
</feature>
<feature type="transmembrane region" description="Helical" evidence="5">
    <location>
        <begin position="120"/>
        <end position="141"/>
    </location>
</feature>
<evidence type="ECO:0000256" key="3">
    <source>
        <dbReference type="ARBA" id="ARBA00022989"/>
    </source>
</evidence>
<evidence type="ECO:0000313" key="7">
    <source>
        <dbReference type="EMBL" id="MPY60867.1"/>
    </source>
</evidence>
<keyword evidence="3 5" id="KW-1133">Transmembrane helix</keyword>
<keyword evidence="8" id="KW-1185">Reference proteome</keyword>
<dbReference type="RefSeq" id="WP_152774333.1">
    <property type="nucleotide sequence ID" value="NZ_VJZC01000250.1"/>
</dbReference>
<proteinExistence type="inferred from homology"/>
<dbReference type="AlphaFoldDB" id="A0A5N8XNH0"/>
<dbReference type="EMBL" id="VJZC01000250">
    <property type="protein sequence ID" value="MPY60867.1"/>
    <property type="molecule type" value="Genomic_DNA"/>
</dbReference>
<sequence>MPDRGGGPTGPRIRVGRPSRRVRTLLMTLGVLAVLLMAFVMFAGFWTDWLWYRSVKYSSVFTTTLWTKIGLFFVFGLLMAAAVGFNIWLAHRLRPPLSAMSVEQQSLDRYRMGIAPYKKWLLLGITSLIGLIAGASASGQWRTWLMWVNGVPFGQKDPQFHLDVSFYAFDLPWYRFLLGFGFAAAILSLIAAALTHYLYGGLRITSPGARATAAATGHLSVLLGIFVTLKAVAYWLDRYGLAVKSSDFKATGNWTGLRYVDANAYLPAKTILFCIAVICALLFFATLWRRTWQLPVIGFGLMVLSAILIGGLYPAIVQKFQVQPNEQAKEAPYVEKNLEATRKAYGIEGAKVEEYSGERNTDDVTKLRDDVDKTASIRLLDPNIVSPTYQQLQQIRNYYGFPANLDVDRYKDKDGNVQDTVIGLRELNLGGIPKNNWINDHFRYTHGYGVVAAKGTAADADGRPVFTESDLPSKNSNGGNLGTYQQRVYYGEKTTQYSIVGGPQKEIDYSDDSGEKTTSYKGKSGVNLSNPVNRAAYAVAFSEPQILYSGAIGEGSRILYNRTPKERVEAVAPWLTIDGDAYPAVVGGKIQWIVDAYTTTNGYPYASRTTLGDTTADSLTAADNQRAVVAQQNQVNYIRNSVKATVDAYTGEVKLYQWDTKDPVLKTWMKAFPNTVKPKSDISQSLMDHLRYPQDLFKVQRELLTRYHVKDADTFLSGSEVWQVPDDPTNRSGDAVPPYYLSMKLPEQDAQAFSLTTTFTPNGRDNLSAFMSVSAQADTSDYGKITILKLPTGKTVDGPKRVQSQFNSEPSIAESIRLLRGGDSEVEYGNLLTVPLDGGLLYVEPVYVRGGDLKYPLLKKVLVTYGGATAFEDTLDEALNKVFGAEGTTPPPDQDEGDGTTEPPTSSDPTVQAALNDAQKAFDEGQEALKNGDWEAYGRAQKDLEDALQRAEEAQSKASEPSGGSQDSDKKSSQDRDKNSDGSSGSS</sequence>
<dbReference type="GO" id="GO:0005576">
    <property type="term" value="C:extracellular region"/>
    <property type="evidence" value="ECO:0007669"/>
    <property type="project" value="TreeGrafter"/>
</dbReference>
<dbReference type="HAMAP" id="MF_01600">
    <property type="entry name" value="UPF0182"/>
    <property type="match status" value="1"/>
</dbReference>
<accession>A0A5N8XNH0</accession>
<feature type="region of interest" description="Disordered" evidence="6">
    <location>
        <begin position="503"/>
        <end position="522"/>
    </location>
</feature>
<feature type="transmembrane region" description="Helical" evidence="5">
    <location>
        <begin position="264"/>
        <end position="284"/>
    </location>
</feature>
<dbReference type="GO" id="GO:0005886">
    <property type="term" value="C:plasma membrane"/>
    <property type="evidence" value="ECO:0007669"/>
    <property type="project" value="UniProtKB-SubCell"/>
</dbReference>
<comment type="subcellular location">
    <subcellularLocation>
        <location evidence="5">Cell membrane</location>
        <topology evidence="5">Multi-pass membrane protein</topology>
    </subcellularLocation>
</comment>
<evidence type="ECO:0000256" key="5">
    <source>
        <dbReference type="HAMAP-Rule" id="MF_01600"/>
    </source>
</evidence>
<dbReference type="Pfam" id="PF03699">
    <property type="entry name" value="UPF0182"/>
    <property type="match status" value="1"/>
</dbReference>
<dbReference type="NCBIfam" id="NF000825">
    <property type="entry name" value="PRK00068.1"/>
    <property type="match status" value="1"/>
</dbReference>
<feature type="transmembrane region" description="Helical" evidence="5">
    <location>
        <begin position="66"/>
        <end position="90"/>
    </location>
</feature>
<keyword evidence="2 5" id="KW-0812">Transmembrane</keyword>